<dbReference type="PANTHER" id="PTHR36447:SF2">
    <property type="entry name" value="BETA-GALACTOSIDASE YESZ"/>
    <property type="match status" value="1"/>
</dbReference>
<dbReference type="InterPro" id="IPR017853">
    <property type="entry name" value="GH"/>
</dbReference>
<evidence type="ECO:0000313" key="10">
    <source>
        <dbReference type="EMBL" id="MCH9277259.1"/>
    </source>
</evidence>
<feature type="domain" description="Glycoside hydrolase family 42 N-terminal" evidence="8">
    <location>
        <begin position="15"/>
        <end position="383"/>
    </location>
</feature>
<keyword evidence="11" id="KW-1185">Reference proteome</keyword>
<proteinExistence type="inferred from homology"/>
<dbReference type="InterPro" id="IPR029062">
    <property type="entry name" value="Class_I_gatase-like"/>
</dbReference>
<evidence type="ECO:0000256" key="7">
    <source>
        <dbReference type="ARBA" id="ARBA00023295"/>
    </source>
</evidence>
<dbReference type="InterPro" id="IPR003476">
    <property type="entry name" value="Glyco_hydro_42"/>
</dbReference>
<dbReference type="Gene3D" id="3.40.50.880">
    <property type="match status" value="1"/>
</dbReference>
<dbReference type="PANTHER" id="PTHR36447">
    <property type="entry name" value="BETA-GALACTOSIDASE GANA"/>
    <property type="match status" value="1"/>
</dbReference>
<evidence type="ECO:0000256" key="2">
    <source>
        <dbReference type="ARBA" id="ARBA00005940"/>
    </source>
</evidence>
<keyword evidence="4" id="KW-0479">Metal-binding</keyword>
<sequence length="713" mass="79218">MSKRTVDHILFGAAYYDEYMPKDLDRIETDMDMMNKAGINVIRIAESTWSTCEPQPGVFDFHHVDRALDAAHRHGIGVIVGTPTYAVPTWLVRMHPDVLAVTPNGPGKYGPRQIMDIVNGSYRYYAERVIRKLIAHVAQHPAVIGYQVDNETKYYDSVSPDMQTLFVKHLRERFHDDLDALNAHFGLDYWSNRINAWEDFPDVTNTINQSLRGEFDRFRRGQVAEFLDWQATIVREYARDDQFVTQNFDFDWRGGSYGVQPAVDHFKAARTLDIAGCDIYHPTQDDLTGKEIGFGGDLTRSLKDGANYLVLETEAQGNHGWLPFPGQIRLQAYSHLASGADMVEYWHWHSIHNSFETYWKGLLSHDLEPNPTYEEAGVFGREVARPEIGERLIHLRKRNTVAIMVSNEALSALKGFHIASGTSWGGGAEYNDVVRRIYDALFELNVECDFVPADATAERLADYAMIVTPALYSAPDETIARLRTYVADGGHLVSTLRSFVADEDTTVWHDRAPHDLTDVFGMSYNQFTPPKGRVTVDFAGGPLADAAEVAGRDVQAEELIELLKPADDAQVLAHYGHYAWKDYPAIVRHAFGKGTAEWIGTVLDADATRAVLREALVHAGFDATVAALAGKVSVRRGVNAAGEHVTYLLNYSAEPVTFASPATGEVVVAPKIIATNGLVDDAATAALTLHEGDRVAAGDELTLPRWNLAVIVG</sequence>
<reference evidence="10 11" key="1">
    <citation type="journal article" date="2021" name="Environ. Microbiol.">
        <title>Genetic insights into the dark matter of the mammalian gut microbiota through targeted genome reconstruction.</title>
        <authorList>
            <person name="Lugli G.A."/>
            <person name="Alessandri G."/>
            <person name="Milani C."/>
            <person name="Viappiani A."/>
            <person name="Fontana F."/>
            <person name="Tarracchini C."/>
            <person name="Mancabelli L."/>
            <person name="Argentini C."/>
            <person name="Ruiz L."/>
            <person name="Margolles A."/>
            <person name="van Sinderen D."/>
            <person name="Turroni F."/>
            <person name="Ventura M."/>
        </authorList>
    </citation>
    <scope>NUCLEOTIDE SEQUENCE [LARGE SCALE GENOMIC DNA]</scope>
    <source>
        <strain evidence="10 11">MA1</strain>
    </source>
</reference>
<dbReference type="Pfam" id="PF02449">
    <property type="entry name" value="Glyco_hydro_42"/>
    <property type="match status" value="1"/>
</dbReference>
<evidence type="ECO:0000256" key="3">
    <source>
        <dbReference type="ARBA" id="ARBA00012756"/>
    </source>
</evidence>
<dbReference type="Proteomes" id="UP000710815">
    <property type="component" value="Unassembled WGS sequence"/>
</dbReference>
<evidence type="ECO:0000256" key="4">
    <source>
        <dbReference type="ARBA" id="ARBA00022723"/>
    </source>
</evidence>
<comment type="similarity">
    <text evidence="2">Belongs to the glycosyl hydrolase 42 family.</text>
</comment>
<dbReference type="Gene3D" id="3.20.20.80">
    <property type="entry name" value="Glycosidases"/>
    <property type="match status" value="1"/>
</dbReference>
<dbReference type="SUPFAM" id="SSF52317">
    <property type="entry name" value="Class I glutamine amidotransferase-like"/>
    <property type="match status" value="1"/>
</dbReference>
<keyword evidence="6" id="KW-0862">Zinc</keyword>
<evidence type="ECO:0000256" key="1">
    <source>
        <dbReference type="ARBA" id="ARBA00001412"/>
    </source>
</evidence>
<evidence type="ECO:0000259" key="9">
    <source>
        <dbReference type="Pfam" id="PF08532"/>
    </source>
</evidence>
<dbReference type="Pfam" id="PF08532">
    <property type="entry name" value="Glyco_hydro_42M"/>
    <property type="match status" value="1"/>
</dbReference>
<accession>A0ABS9VYS7</accession>
<protein>
    <recommendedName>
        <fullName evidence="3">beta-galactosidase</fullName>
        <ecNumber evidence="3">3.2.1.23</ecNumber>
    </recommendedName>
</protein>
<keyword evidence="5" id="KW-0378">Hydrolase</keyword>
<comment type="catalytic activity">
    <reaction evidence="1">
        <text>Hydrolysis of terminal non-reducing beta-D-galactose residues in beta-D-galactosides.</text>
        <dbReference type="EC" id="3.2.1.23"/>
    </reaction>
</comment>
<gene>
    <name evidence="10" type="ORF">JS533_013475</name>
</gene>
<dbReference type="EMBL" id="JAFEJT020000113">
    <property type="protein sequence ID" value="MCH9277259.1"/>
    <property type="molecule type" value="Genomic_DNA"/>
</dbReference>
<evidence type="ECO:0000259" key="8">
    <source>
        <dbReference type="Pfam" id="PF02449"/>
    </source>
</evidence>
<dbReference type="SUPFAM" id="SSF51445">
    <property type="entry name" value="(Trans)glycosidases"/>
    <property type="match status" value="1"/>
</dbReference>
<dbReference type="InterPro" id="IPR013738">
    <property type="entry name" value="Beta_galactosidase_Trimer"/>
</dbReference>
<keyword evidence="7" id="KW-0326">Glycosidase</keyword>
<dbReference type="CDD" id="cd03143">
    <property type="entry name" value="A4_beta-galactosidase_middle_domain"/>
    <property type="match status" value="1"/>
</dbReference>
<organism evidence="10 11">
    <name type="scientific">Bifidobacterium amazonense</name>
    <dbReference type="NCBI Taxonomy" id="2809027"/>
    <lineage>
        <taxon>Bacteria</taxon>
        <taxon>Bacillati</taxon>
        <taxon>Actinomycetota</taxon>
        <taxon>Actinomycetes</taxon>
        <taxon>Bifidobacteriales</taxon>
        <taxon>Bifidobacteriaceae</taxon>
        <taxon>Bifidobacterium</taxon>
    </lineage>
</organism>
<evidence type="ECO:0000313" key="11">
    <source>
        <dbReference type="Proteomes" id="UP000710815"/>
    </source>
</evidence>
<evidence type="ECO:0000256" key="6">
    <source>
        <dbReference type="ARBA" id="ARBA00022833"/>
    </source>
</evidence>
<feature type="domain" description="Beta-galactosidase trimerisation" evidence="9">
    <location>
        <begin position="401"/>
        <end position="619"/>
    </location>
</feature>
<evidence type="ECO:0000256" key="5">
    <source>
        <dbReference type="ARBA" id="ARBA00022801"/>
    </source>
</evidence>
<reference evidence="10 11" key="2">
    <citation type="journal article" date="2021" name="Syst. Appl. Microbiol.">
        <title>Phylogenetic classification of ten novel species belonging to the genus Bifidobacterium comprising B. phasiani sp. nov., B. pongonis sp. nov., B. saguinibicoloris sp. nov., B. colobi sp. nov., B. simiiventris sp. nov., B. santillanense sp. nov., B. miconis sp. nov., B. amazonense sp. nov., B. pluvialisilvae sp. nov., and B. miconisargentati sp. nov.</title>
        <authorList>
            <person name="Lugli G.A."/>
            <person name="Calvete-Torre I."/>
            <person name="Alessandri G."/>
            <person name="Milani C."/>
            <person name="Turroni F."/>
            <person name="Laiolo P."/>
            <person name="Ossiprandi M.C."/>
            <person name="Margolles A."/>
            <person name="Ruiz L."/>
            <person name="Ventura M."/>
        </authorList>
    </citation>
    <scope>NUCLEOTIDE SEQUENCE [LARGE SCALE GENOMIC DNA]</scope>
    <source>
        <strain evidence="10 11">MA1</strain>
    </source>
</reference>
<name>A0ABS9VYS7_9BIFI</name>
<dbReference type="InterPro" id="IPR013529">
    <property type="entry name" value="Glyco_hydro_42_N"/>
</dbReference>
<dbReference type="EC" id="3.2.1.23" evidence="3"/>
<comment type="caution">
    <text evidence="10">The sequence shown here is derived from an EMBL/GenBank/DDBJ whole genome shotgun (WGS) entry which is preliminary data.</text>
</comment>
<dbReference type="RefSeq" id="WP_241515320.1">
    <property type="nucleotide sequence ID" value="NZ_JAFEJT020000113.1"/>
</dbReference>